<dbReference type="STRING" id="140314.SAMN04488076_10677"/>
<dbReference type="PANTHER" id="PTHR33514">
    <property type="entry name" value="PROTEIN ABCI12, CHLOROPLASTIC"/>
    <property type="match status" value="1"/>
</dbReference>
<evidence type="ECO:0000256" key="1">
    <source>
        <dbReference type="ARBA" id="ARBA00004651"/>
    </source>
</evidence>
<name>A0A143YR03_9LACT</name>
<evidence type="ECO:0000313" key="11">
    <source>
        <dbReference type="Proteomes" id="UP000242754"/>
    </source>
</evidence>
<evidence type="ECO:0000256" key="5">
    <source>
        <dbReference type="ARBA" id="ARBA00022475"/>
    </source>
</evidence>
<dbReference type="InterPro" id="IPR024919">
    <property type="entry name" value="EcfT"/>
</dbReference>
<evidence type="ECO:0000256" key="4">
    <source>
        <dbReference type="ARBA" id="ARBA00022448"/>
    </source>
</evidence>
<keyword evidence="5 9" id="KW-1003">Cell membrane</keyword>
<accession>A0A143YR03</accession>
<dbReference type="Proteomes" id="UP000242754">
    <property type="component" value="Unassembled WGS sequence"/>
</dbReference>
<comment type="subcellular location">
    <subcellularLocation>
        <location evidence="1 9">Cell membrane</location>
        <topology evidence="1 9">Multi-pass membrane protein</topology>
    </subcellularLocation>
</comment>
<proteinExistence type="inferred from homology"/>
<dbReference type="InterPro" id="IPR003339">
    <property type="entry name" value="ABC/ECF_trnsptr_transmembrane"/>
</dbReference>
<evidence type="ECO:0000256" key="6">
    <source>
        <dbReference type="ARBA" id="ARBA00022692"/>
    </source>
</evidence>
<comment type="function">
    <text evidence="9">Transmembrane (T) component of an energy-coupling factor (ECF) ABC-transporter complex. Unlike classic ABC transporters this ECF transporter provides the energy necessary to transport a number of different substrates.</text>
</comment>
<dbReference type="AlphaFoldDB" id="A0A143YR03"/>
<protein>
    <recommendedName>
        <fullName evidence="3 9">Energy-coupling factor transporter transmembrane protein EcfT</fullName>
        <shortName evidence="9">ECF transporter T component EcfT</shortName>
    </recommendedName>
</protein>
<keyword evidence="8 9" id="KW-0472">Membrane</keyword>
<evidence type="ECO:0000256" key="3">
    <source>
        <dbReference type="ARBA" id="ARBA00014042"/>
    </source>
</evidence>
<dbReference type="Pfam" id="PF02361">
    <property type="entry name" value="CbiQ"/>
    <property type="match status" value="1"/>
</dbReference>
<dbReference type="HAMAP" id="MF_01461">
    <property type="entry name" value="EcfT"/>
    <property type="match status" value="1"/>
</dbReference>
<feature type="transmembrane region" description="Helical" evidence="9">
    <location>
        <begin position="68"/>
        <end position="90"/>
    </location>
</feature>
<feature type="transmembrane region" description="Helical" evidence="9">
    <location>
        <begin position="32"/>
        <end position="61"/>
    </location>
</feature>
<organism evidence="10 11">
    <name type="scientific">Trichococcus palustris</name>
    <dbReference type="NCBI Taxonomy" id="140314"/>
    <lineage>
        <taxon>Bacteria</taxon>
        <taxon>Bacillati</taxon>
        <taxon>Bacillota</taxon>
        <taxon>Bacilli</taxon>
        <taxon>Lactobacillales</taxon>
        <taxon>Carnobacteriaceae</taxon>
        <taxon>Trichococcus</taxon>
    </lineage>
</organism>
<gene>
    <name evidence="9" type="primary">ecfT</name>
    <name evidence="10" type="ORF">Tpal_1647</name>
</gene>
<evidence type="ECO:0000256" key="2">
    <source>
        <dbReference type="ARBA" id="ARBA00005660"/>
    </source>
</evidence>
<evidence type="ECO:0000256" key="7">
    <source>
        <dbReference type="ARBA" id="ARBA00022989"/>
    </source>
</evidence>
<comment type="subunit">
    <text evidence="9">Forms a stable energy-coupling factor (ECF) transporter complex composed of 2 membrane-embedded substrate-binding proteins (S component), 2 ATP-binding proteins (A component) and 2 transmembrane proteins (T component).</text>
</comment>
<comment type="similarity">
    <text evidence="2 9">Belongs to the energy-coupling factor EcfT family.</text>
</comment>
<keyword evidence="11" id="KW-1185">Reference proteome</keyword>
<feature type="transmembrane region" description="Helical" evidence="9">
    <location>
        <begin position="250"/>
        <end position="266"/>
    </location>
</feature>
<evidence type="ECO:0000256" key="8">
    <source>
        <dbReference type="ARBA" id="ARBA00023136"/>
    </source>
</evidence>
<reference evidence="10 11" key="1">
    <citation type="submission" date="2016-02" db="EMBL/GenBank/DDBJ databases">
        <authorList>
            <person name="Wen L."/>
            <person name="He K."/>
            <person name="Yang H."/>
        </authorList>
    </citation>
    <scope>NUCLEOTIDE SEQUENCE [LARGE SCALE GENOMIC DNA]</scope>
    <source>
        <strain evidence="10">Trichococcus palustris</strain>
    </source>
</reference>
<keyword evidence="4 9" id="KW-0813">Transport</keyword>
<dbReference type="PANTHER" id="PTHR33514:SF13">
    <property type="entry name" value="PROTEIN ABCI12, CHLOROPLASTIC"/>
    <property type="match status" value="1"/>
</dbReference>
<dbReference type="GO" id="GO:0022857">
    <property type="term" value="F:transmembrane transporter activity"/>
    <property type="evidence" value="ECO:0007669"/>
    <property type="project" value="UniProtKB-UniRule"/>
</dbReference>
<keyword evidence="6 9" id="KW-0812">Transmembrane</keyword>
<feature type="transmembrane region" description="Helical" evidence="9">
    <location>
        <begin position="110"/>
        <end position="132"/>
    </location>
</feature>
<dbReference type="EMBL" id="FJNE01000004">
    <property type="protein sequence ID" value="CZQ93538.1"/>
    <property type="molecule type" value="Genomic_DNA"/>
</dbReference>
<keyword evidence="7 9" id="KW-1133">Transmembrane helix</keyword>
<evidence type="ECO:0000256" key="9">
    <source>
        <dbReference type="HAMAP-Rule" id="MF_01461"/>
    </source>
</evidence>
<sequence>MNCMLDKLLFGRFIQSDSLVHRLDPRAKLVGAFYFIIIIFLANNWQTYLIMTLFTFLCVILSDIKLSVFLNGVKPLVWLILFTVLLQILFTRGGETYLQWGPISITSYGLINGAFIFMRFILIIFISTLLTLTTMPLSLTDAIEKLLGPLKRFKVPVHEIALMLSIALRFVPTLMDEATKIMNAQRARGVEFGEGNIVQQMRAVTPILVPLFVSSFNRADELANAMEARGYQGGEGRTKYRVLNWQLRDTLSLLAFAVLTALLVIFRTS</sequence>
<dbReference type="GO" id="GO:0005886">
    <property type="term" value="C:plasma membrane"/>
    <property type="evidence" value="ECO:0007669"/>
    <property type="project" value="UniProtKB-SubCell"/>
</dbReference>
<evidence type="ECO:0000313" key="10">
    <source>
        <dbReference type="EMBL" id="CZQ93538.1"/>
    </source>
</evidence>
<dbReference type="CDD" id="cd16914">
    <property type="entry name" value="EcfT"/>
    <property type="match status" value="1"/>
</dbReference>